<reference evidence="2 3" key="1">
    <citation type="submission" date="2024-09" db="EMBL/GenBank/DDBJ databases">
        <authorList>
            <person name="Sun Q."/>
            <person name="Mori K."/>
        </authorList>
    </citation>
    <scope>NUCLEOTIDE SEQUENCE [LARGE SCALE GENOMIC DNA]</scope>
    <source>
        <strain evidence="2 3">JCM 3307</strain>
    </source>
</reference>
<accession>A0ABV5MND9</accession>
<evidence type="ECO:0000256" key="1">
    <source>
        <dbReference type="SAM" id="MobiDB-lite"/>
    </source>
</evidence>
<feature type="compositionally biased region" description="Pro residues" evidence="1">
    <location>
        <begin position="148"/>
        <end position="157"/>
    </location>
</feature>
<evidence type="ECO:0000313" key="2">
    <source>
        <dbReference type="EMBL" id="MFB9450376.1"/>
    </source>
</evidence>
<sequence length="204" mass="20760">MTDARRDPREEAERLVAAALAAMSMAANSTTGFATGSAECCVCPLCKAIAAARDLDPEFAERLATGAGDLAAGVASFLRNFGERPTPGRRPGAERPPAEPGAERPSAEPGGEPGPAAAEPGEPRTEPNLGDLVAGAASVLRGFGERLMPPPPPPEPPKAPRESAGAEDDGDPWQAATRKSPPGAHKNPADGDKAATPDSNVAED</sequence>
<comment type="caution">
    <text evidence="2">The sequence shown here is derived from an EMBL/GenBank/DDBJ whole genome shotgun (WGS) entry which is preliminary data.</text>
</comment>
<feature type="compositionally biased region" description="Low complexity" evidence="1">
    <location>
        <begin position="107"/>
        <end position="120"/>
    </location>
</feature>
<name>A0ABV5MND9_9ACTN</name>
<protein>
    <submittedName>
        <fullName evidence="2">Uncharacterized protein</fullName>
    </submittedName>
</protein>
<feature type="compositionally biased region" description="Basic and acidic residues" evidence="1">
    <location>
        <begin position="91"/>
        <end position="106"/>
    </location>
</feature>
<evidence type="ECO:0000313" key="3">
    <source>
        <dbReference type="Proteomes" id="UP001589608"/>
    </source>
</evidence>
<dbReference type="RefSeq" id="WP_246655730.1">
    <property type="nucleotide sequence ID" value="NZ_CP061913.1"/>
</dbReference>
<dbReference type="Proteomes" id="UP001589608">
    <property type="component" value="Unassembled WGS sequence"/>
</dbReference>
<proteinExistence type="predicted"/>
<organism evidence="2 3">
    <name type="scientific">Dactylosporangium vinaceum</name>
    <dbReference type="NCBI Taxonomy" id="53362"/>
    <lineage>
        <taxon>Bacteria</taxon>
        <taxon>Bacillati</taxon>
        <taxon>Actinomycetota</taxon>
        <taxon>Actinomycetes</taxon>
        <taxon>Micromonosporales</taxon>
        <taxon>Micromonosporaceae</taxon>
        <taxon>Dactylosporangium</taxon>
    </lineage>
</organism>
<dbReference type="EMBL" id="JBHMCA010000079">
    <property type="protein sequence ID" value="MFB9450376.1"/>
    <property type="molecule type" value="Genomic_DNA"/>
</dbReference>
<gene>
    <name evidence="2" type="ORF">ACFFTR_45465</name>
</gene>
<feature type="region of interest" description="Disordered" evidence="1">
    <location>
        <begin position="80"/>
        <end position="204"/>
    </location>
</feature>
<keyword evidence="3" id="KW-1185">Reference proteome</keyword>